<keyword evidence="10" id="KW-1185">Reference proteome</keyword>
<evidence type="ECO:0000313" key="9">
    <source>
        <dbReference type="Ensembl" id="ENSCVAP00000000267.1"/>
    </source>
</evidence>
<organism evidence="9 10">
    <name type="scientific">Cyprinodon variegatus</name>
    <name type="common">Sheepshead minnow</name>
    <dbReference type="NCBI Taxonomy" id="28743"/>
    <lineage>
        <taxon>Eukaryota</taxon>
        <taxon>Metazoa</taxon>
        <taxon>Chordata</taxon>
        <taxon>Craniata</taxon>
        <taxon>Vertebrata</taxon>
        <taxon>Euteleostomi</taxon>
        <taxon>Actinopterygii</taxon>
        <taxon>Neopterygii</taxon>
        <taxon>Teleostei</taxon>
        <taxon>Neoteleostei</taxon>
        <taxon>Acanthomorphata</taxon>
        <taxon>Ovalentaria</taxon>
        <taxon>Atherinomorphae</taxon>
        <taxon>Cyprinodontiformes</taxon>
        <taxon>Cyprinodontidae</taxon>
        <taxon>Cyprinodon</taxon>
    </lineage>
</organism>
<dbReference type="STRING" id="28743.ENSCVAP00000000267"/>
<evidence type="ECO:0000256" key="2">
    <source>
        <dbReference type="ARBA" id="ARBA00007598"/>
    </source>
</evidence>
<keyword evidence="3" id="KW-0158">Chromosome</keyword>
<protein>
    <recommendedName>
        <fullName evidence="6">Cytokine-like nuclear factor N-PAC</fullName>
    </recommendedName>
    <alternativeName>
        <fullName evidence="4">Glyoxylate reductase 1 homolog</fullName>
    </alternativeName>
    <alternativeName>
        <fullName evidence="5">Nuclear protein NP60</fullName>
    </alternativeName>
    <alternativeName>
        <fullName evidence="7">Putative oxidoreductase GLYR1</fullName>
    </alternativeName>
</protein>
<comment type="subcellular location">
    <subcellularLocation>
        <location evidence="1">Chromosome</location>
    </subcellularLocation>
</comment>
<dbReference type="InterPro" id="IPR051265">
    <property type="entry name" value="HIBADH-related_NP60_sf"/>
</dbReference>
<dbReference type="GO" id="GO:0051287">
    <property type="term" value="F:NAD binding"/>
    <property type="evidence" value="ECO:0007669"/>
    <property type="project" value="InterPro"/>
</dbReference>
<dbReference type="GO" id="GO:0140673">
    <property type="term" value="P:transcription elongation-coupled chromatin remodeling"/>
    <property type="evidence" value="ECO:0007669"/>
    <property type="project" value="TreeGrafter"/>
</dbReference>
<evidence type="ECO:0000256" key="6">
    <source>
        <dbReference type="ARBA" id="ARBA00034140"/>
    </source>
</evidence>
<dbReference type="Pfam" id="PF00855">
    <property type="entry name" value="PWWP"/>
    <property type="match status" value="1"/>
</dbReference>
<evidence type="ECO:0000256" key="1">
    <source>
        <dbReference type="ARBA" id="ARBA00004286"/>
    </source>
</evidence>
<dbReference type="Pfam" id="PF14833">
    <property type="entry name" value="NAD_binding_11"/>
    <property type="match status" value="1"/>
</dbReference>
<dbReference type="GO" id="GO:0031491">
    <property type="term" value="F:nucleosome binding"/>
    <property type="evidence" value="ECO:0007669"/>
    <property type="project" value="TreeGrafter"/>
</dbReference>
<dbReference type="SUPFAM" id="SSF48179">
    <property type="entry name" value="6-phosphogluconate dehydrogenase C-terminal domain-like"/>
    <property type="match status" value="1"/>
</dbReference>
<dbReference type="Gene3D" id="3.40.50.720">
    <property type="entry name" value="NAD(P)-binding Rossmann-like Domain"/>
    <property type="match status" value="1"/>
</dbReference>
<evidence type="ECO:0000256" key="3">
    <source>
        <dbReference type="ARBA" id="ARBA00022454"/>
    </source>
</evidence>
<dbReference type="InterPro" id="IPR006115">
    <property type="entry name" value="6PGDH_NADP-bd"/>
</dbReference>
<dbReference type="PANTHER" id="PTHR43580:SF2">
    <property type="entry name" value="CYTOKINE-LIKE NUCLEAR FACTOR N-PAC"/>
    <property type="match status" value="1"/>
</dbReference>
<dbReference type="PROSITE" id="PS50812">
    <property type="entry name" value="PWWP"/>
    <property type="match status" value="1"/>
</dbReference>
<comment type="similarity">
    <text evidence="2">Belongs to the HIBADH-related family. NP60 subfamily.</text>
</comment>
<evidence type="ECO:0000256" key="7">
    <source>
        <dbReference type="ARBA" id="ARBA00034145"/>
    </source>
</evidence>
<dbReference type="InterPro" id="IPR008927">
    <property type="entry name" value="6-PGluconate_DH-like_C_sf"/>
</dbReference>
<feature type="domain" description="PWWP" evidence="8">
    <location>
        <begin position="1"/>
        <end position="47"/>
    </location>
</feature>
<dbReference type="InterPro" id="IPR035501">
    <property type="entry name" value="GLYR1_PWWP"/>
</dbReference>
<dbReference type="SUPFAM" id="SSF51735">
    <property type="entry name" value="NAD(P)-binding Rossmann-fold domains"/>
    <property type="match status" value="1"/>
</dbReference>
<dbReference type="InterPro" id="IPR036291">
    <property type="entry name" value="NAD(P)-bd_dom_sf"/>
</dbReference>
<dbReference type="InterPro" id="IPR013328">
    <property type="entry name" value="6PGD_dom2"/>
</dbReference>
<dbReference type="InterPro" id="IPR029154">
    <property type="entry name" value="HIBADH-like_NADP-bd"/>
</dbReference>
<proteinExistence type="inferred from homology"/>
<dbReference type="Ensembl" id="ENSCVAT00000015424.1">
    <property type="protein sequence ID" value="ENSCVAP00000000267.1"/>
    <property type="gene ID" value="ENSCVAG00000001116.1"/>
</dbReference>
<dbReference type="GO" id="GO:0003677">
    <property type="term" value="F:DNA binding"/>
    <property type="evidence" value="ECO:0007669"/>
    <property type="project" value="TreeGrafter"/>
</dbReference>
<evidence type="ECO:0000256" key="5">
    <source>
        <dbReference type="ARBA" id="ARBA00032038"/>
    </source>
</evidence>
<dbReference type="FunFam" id="1.10.1040.10:FF:000011">
    <property type="entry name" value="putative oxidoreductase GLYR1 isoform X1"/>
    <property type="match status" value="1"/>
</dbReference>
<dbReference type="PANTHER" id="PTHR43580">
    <property type="entry name" value="OXIDOREDUCTASE GLYR1-RELATED"/>
    <property type="match status" value="1"/>
</dbReference>
<evidence type="ECO:0000256" key="4">
    <source>
        <dbReference type="ARBA" id="ARBA00030287"/>
    </source>
</evidence>
<reference evidence="9" key="1">
    <citation type="submission" date="2025-08" db="UniProtKB">
        <authorList>
            <consortium name="Ensembl"/>
        </authorList>
    </citation>
    <scope>IDENTIFICATION</scope>
</reference>
<dbReference type="GeneTree" id="ENSGT00940000156435"/>
<dbReference type="Proteomes" id="UP000265020">
    <property type="component" value="Unassembled WGS sequence"/>
</dbReference>
<dbReference type="Gene3D" id="1.10.1040.10">
    <property type="entry name" value="N-(1-d-carboxylethyl)-l-norvaline Dehydrogenase, domain 2"/>
    <property type="match status" value="1"/>
</dbReference>
<dbReference type="Gene3D" id="2.30.30.140">
    <property type="match status" value="1"/>
</dbReference>
<dbReference type="SUPFAM" id="SSF63748">
    <property type="entry name" value="Tudor/PWWP/MBT"/>
    <property type="match status" value="1"/>
</dbReference>
<name>A0A3Q2C6P5_CYPVA</name>
<reference evidence="9" key="2">
    <citation type="submission" date="2025-09" db="UniProtKB">
        <authorList>
            <consortium name="Ensembl"/>
        </authorList>
    </citation>
    <scope>IDENTIFICATION</scope>
</reference>
<dbReference type="CDD" id="cd05836">
    <property type="entry name" value="PWWP_GLYR1"/>
    <property type="match status" value="1"/>
</dbReference>
<dbReference type="FunFam" id="3.40.50.720:FF:000058">
    <property type="entry name" value="Putative oxidoreductase GLYR1 homolog"/>
    <property type="match status" value="1"/>
</dbReference>
<accession>A0A3Q2C6P5</accession>
<sequence length="521" mass="57241">PPWPGKIVSPPKDLKKPRGKKCHFVKFFGTEDHAWIKVEQLKPYHAHKEEMIKINKGKRFQQAVDAVEDYLKKAKGKDQAGFWVFLPSSRSHKENIRSVSAFSLNFKGEHVCFFLLKDLTESDPEPSAIERLGAEPGSGFKWESSVGEPFPAPPPAISLPCLAVFLPDLNPNFGFKSPTADLSLLTFDLELFFTAVLTGAFMAQVTGSTSIQAADSTAINGSITPTDKRFALIFRPLPRLLRTVYINHGLTLQDRLPGPRPHGQRHRFQPCDLFIQEGARLGRTPAEVASMCDITFSCVSDPKAARDLVLGPSGVLQGIRPGKCYIEMSTVDPETITELSQVITSRGGRFLEAPVAGSQQLSNDGMLVILAAGDRSVYEDCSSCFQAMGKTSFFLGEAGNAARMMLILNMVQGSFMATIAEGLTLAQATGQSQQTFLDILSQGQMASTFVDQKCQNILQGNFKPDYYLKHIQKDLRLAISMGDMANHPTPMAAAANEVYKRAKALDQSDNDISAVYRAYIH</sequence>
<evidence type="ECO:0000259" key="8">
    <source>
        <dbReference type="PROSITE" id="PS50812"/>
    </source>
</evidence>
<evidence type="ECO:0000313" key="10">
    <source>
        <dbReference type="Proteomes" id="UP000265020"/>
    </source>
</evidence>
<dbReference type="Pfam" id="PF03446">
    <property type="entry name" value="NAD_binding_2"/>
    <property type="match status" value="1"/>
</dbReference>
<dbReference type="GO" id="GO:0000785">
    <property type="term" value="C:chromatin"/>
    <property type="evidence" value="ECO:0007669"/>
    <property type="project" value="TreeGrafter"/>
</dbReference>
<dbReference type="GO" id="GO:0050661">
    <property type="term" value="F:NADP binding"/>
    <property type="evidence" value="ECO:0007669"/>
    <property type="project" value="InterPro"/>
</dbReference>
<dbReference type="InterPro" id="IPR000313">
    <property type="entry name" value="PWWP_dom"/>
</dbReference>
<dbReference type="AlphaFoldDB" id="A0A3Q2C6P5"/>